<reference evidence="1" key="1">
    <citation type="submission" date="2024-02" db="EMBL/GenBank/DDBJ databases">
        <authorList>
            <consortium name="Clinical and Environmental Microbiology Branch: Whole genome sequencing antimicrobial resistance pathogens in the healthcare setting"/>
        </authorList>
    </citation>
    <scope>NUCLEOTIDE SEQUENCE</scope>
    <source>
        <strain evidence="1">2021DK-00143</strain>
    </source>
</reference>
<comment type="caution">
    <text evidence="1">The sequence shown here is derived from an EMBL/GenBank/DDBJ whole genome shotgun (WGS) entry which is preliminary data.</text>
</comment>
<proteinExistence type="predicted"/>
<protein>
    <submittedName>
        <fullName evidence="1">Uncharacterized protein</fullName>
    </submittedName>
</protein>
<evidence type="ECO:0000313" key="1">
    <source>
        <dbReference type="EMBL" id="EML1472651.1"/>
    </source>
</evidence>
<dbReference type="EMBL" id="ABLOKC030000020">
    <property type="protein sequence ID" value="EML1472651.1"/>
    <property type="molecule type" value="Genomic_DNA"/>
</dbReference>
<gene>
    <name evidence="1" type="ORF">QEG54_003419</name>
</gene>
<accession>A0AAI9GMK2</accession>
<name>A0AAI9GMK2_PLUGE</name>
<dbReference type="AlphaFoldDB" id="A0AAI9GMK2"/>
<sequence>MVRCSLCEILINQGNTDFLNYGGGR</sequence>
<organism evidence="1">
    <name type="scientific">Pluralibacter gergoviae</name>
    <name type="common">Enterobacter gergoviae</name>
    <dbReference type="NCBI Taxonomy" id="61647"/>
    <lineage>
        <taxon>Bacteria</taxon>
        <taxon>Pseudomonadati</taxon>
        <taxon>Pseudomonadota</taxon>
        <taxon>Gammaproteobacteria</taxon>
        <taxon>Enterobacterales</taxon>
        <taxon>Enterobacteriaceae</taxon>
        <taxon>Pluralibacter</taxon>
    </lineage>
</organism>